<dbReference type="Pfam" id="PF09537">
    <property type="entry name" value="DUF2383"/>
    <property type="match status" value="1"/>
</dbReference>
<dbReference type="EMBL" id="JNCA01000021">
    <property type="protein sequence ID" value="KDN54548.1"/>
    <property type="molecule type" value="Genomic_DNA"/>
</dbReference>
<feature type="domain" description="DUF2383" evidence="1">
    <location>
        <begin position="11"/>
        <end position="126"/>
    </location>
</feature>
<accession>A0A066WPQ2</accession>
<evidence type="ECO:0000259" key="1">
    <source>
        <dbReference type="Pfam" id="PF09537"/>
    </source>
</evidence>
<protein>
    <recommendedName>
        <fullName evidence="1">DUF2383 domain-containing protein</fullName>
    </recommendedName>
</protein>
<proteinExistence type="predicted"/>
<sequence length="158" mass="18099">MMEKKTEPLNTKLEYLLEKIHDSEQGFEKAAEHTEHVFLKSYFEKKSKERYDFGNELNNEFIMSGIQNENSSAYTENTGTIAGTVRQTWMDLKALFSSNSDQSSMLEAAIIGEKAALADYNDILNQSSLPLRIRSILLKQKEAIENDLKTIKKIEDLK</sequence>
<name>A0A066WPQ2_9FLAO</name>
<dbReference type="Proteomes" id="UP000027064">
    <property type="component" value="Unassembled WGS sequence"/>
</dbReference>
<evidence type="ECO:0000313" key="2">
    <source>
        <dbReference type="EMBL" id="KDN54548.1"/>
    </source>
</evidence>
<organism evidence="2 3">
    <name type="scientific">Flavobacterium seoulense</name>
    <dbReference type="NCBI Taxonomy" id="1492738"/>
    <lineage>
        <taxon>Bacteria</taxon>
        <taxon>Pseudomonadati</taxon>
        <taxon>Bacteroidota</taxon>
        <taxon>Flavobacteriia</taxon>
        <taxon>Flavobacteriales</taxon>
        <taxon>Flavobacteriaceae</taxon>
        <taxon>Flavobacterium</taxon>
    </lineage>
</organism>
<dbReference type="InterPro" id="IPR019052">
    <property type="entry name" value="DUF2383"/>
</dbReference>
<dbReference type="AlphaFoldDB" id="A0A066WPQ2"/>
<evidence type="ECO:0000313" key="3">
    <source>
        <dbReference type="Proteomes" id="UP000027064"/>
    </source>
</evidence>
<dbReference type="InterPro" id="IPR011971">
    <property type="entry name" value="CHP02284"/>
</dbReference>
<reference evidence="2 3" key="1">
    <citation type="submission" date="2014-05" db="EMBL/GenBank/DDBJ databases">
        <title>Genome Sequence of Flavobacterium sp. EM1321.</title>
        <authorList>
            <person name="Shin S.-K."/>
            <person name="Yi H."/>
        </authorList>
    </citation>
    <scope>NUCLEOTIDE SEQUENCE [LARGE SCALE GENOMIC DNA]</scope>
    <source>
        <strain evidence="2 3">EM1321</strain>
    </source>
</reference>
<dbReference type="NCBIfam" id="TIGR02284">
    <property type="entry name" value="PA2169 family four-helix-bundle protein"/>
    <property type="match status" value="1"/>
</dbReference>
<gene>
    <name evidence="2" type="ORF">FEM21_22710</name>
</gene>
<dbReference type="STRING" id="1492738.FEM21_22710"/>
<dbReference type="eggNOG" id="COG1633">
    <property type="taxonomic scope" value="Bacteria"/>
</dbReference>
<dbReference type="PATRIC" id="fig|1492738.3.peg.2259"/>
<dbReference type="Gene3D" id="1.20.1260.10">
    <property type="match status" value="1"/>
</dbReference>
<comment type="caution">
    <text evidence="2">The sequence shown here is derived from an EMBL/GenBank/DDBJ whole genome shotgun (WGS) entry which is preliminary data.</text>
</comment>
<dbReference type="InterPro" id="IPR012347">
    <property type="entry name" value="Ferritin-like"/>
</dbReference>
<keyword evidence="3" id="KW-1185">Reference proteome</keyword>